<dbReference type="Pfam" id="PF09837">
    <property type="entry name" value="DUF2064"/>
    <property type="match status" value="1"/>
</dbReference>
<dbReference type="InterPro" id="IPR018641">
    <property type="entry name" value="Trfase_1_rSAM/seldom-assoc"/>
</dbReference>
<gene>
    <name evidence="1" type="ORF">AVDCRST_MAG49-2788</name>
</gene>
<dbReference type="PANTHER" id="PTHR36529:SF1">
    <property type="entry name" value="GLYCOSYLTRANSFERASE"/>
    <property type="match status" value="1"/>
</dbReference>
<organism evidence="1">
    <name type="scientific">uncultured Thermomicrobiales bacterium</name>
    <dbReference type="NCBI Taxonomy" id="1645740"/>
    <lineage>
        <taxon>Bacteria</taxon>
        <taxon>Pseudomonadati</taxon>
        <taxon>Thermomicrobiota</taxon>
        <taxon>Thermomicrobia</taxon>
        <taxon>Thermomicrobiales</taxon>
        <taxon>environmental samples</taxon>
    </lineage>
</organism>
<dbReference type="InterPro" id="IPR029044">
    <property type="entry name" value="Nucleotide-diphossugar_trans"/>
</dbReference>
<dbReference type="Gene3D" id="3.90.550.10">
    <property type="entry name" value="Spore Coat Polysaccharide Biosynthesis Protein SpsA, Chain A"/>
    <property type="match status" value="1"/>
</dbReference>
<protein>
    <recommendedName>
        <fullName evidence="2">Glycosyltransferase</fullName>
    </recommendedName>
</protein>
<sequence>MAGTPGEPGGPAGGDTARGACVYAATSAIKAVPCRGRLESYGMTIDLPRQADDLLMVAVREPTAGFTKTRLGAAIGMARAAALYRAFLADLACRLTPSRTGDGDGRPYDLAWAYTPAGCAFAAVLAGLDPPAPEGPVRFVAQAGEGWGARQANLLRWGHDAGYARTVLVASDSPHLPRGTVLAAHAALREHDIALGRVLDGGYYLIGVRGDQDVLTGVPMSTADAADAVCARARALGLRVAEMPTLFDVDEAADLDHLRAALAPDGAPAPATWRALAALGLCGGSVEQPGGTEPGDTTPFETAPGAIVAATPPMADALAVTPAHAARPLGPTGERSG</sequence>
<dbReference type="EMBL" id="CADCWG010000195">
    <property type="protein sequence ID" value="CAA9564563.1"/>
    <property type="molecule type" value="Genomic_DNA"/>
</dbReference>
<dbReference type="AlphaFoldDB" id="A0A6J4V3T5"/>
<proteinExistence type="predicted"/>
<dbReference type="PANTHER" id="PTHR36529">
    <property type="entry name" value="SLL1095 PROTEIN"/>
    <property type="match status" value="1"/>
</dbReference>
<name>A0A6J4V3T5_9BACT</name>
<evidence type="ECO:0008006" key="2">
    <source>
        <dbReference type="Google" id="ProtNLM"/>
    </source>
</evidence>
<reference evidence="1" key="1">
    <citation type="submission" date="2020-02" db="EMBL/GenBank/DDBJ databases">
        <authorList>
            <person name="Meier V. D."/>
        </authorList>
    </citation>
    <scope>NUCLEOTIDE SEQUENCE</scope>
    <source>
        <strain evidence="1">AVDCRST_MAG49</strain>
    </source>
</reference>
<dbReference type="SUPFAM" id="SSF53448">
    <property type="entry name" value="Nucleotide-diphospho-sugar transferases"/>
    <property type="match status" value="1"/>
</dbReference>
<evidence type="ECO:0000313" key="1">
    <source>
        <dbReference type="EMBL" id="CAA9564563.1"/>
    </source>
</evidence>
<accession>A0A6J4V3T5</accession>